<feature type="region of interest" description="Disordered" evidence="3">
    <location>
        <begin position="224"/>
        <end position="243"/>
    </location>
</feature>
<dbReference type="EMBL" id="JASGBH010000005">
    <property type="protein sequence ID" value="MDI9233776.1"/>
    <property type="molecule type" value="Genomic_DNA"/>
</dbReference>
<evidence type="ECO:0000313" key="6">
    <source>
        <dbReference type="Proteomes" id="UP001431902"/>
    </source>
</evidence>
<dbReference type="PANTHER" id="PTHR30035:SF3">
    <property type="entry name" value="INTERMEMBRANE PHOSPHOLIPID TRANSPORT SYSTEM LIPOPROTEIN MLAA"/>
    <property type="match status" value="1"/>
</dbReference>
<sequence length="243" mass="26928">MKLKLRTGMLLLGALLVMALQGCATVKSADARDPWESMNRSVYNFNDAVDAIAVKPVARVYDKVVPKFVQTGVHNFFGNLGDVWSMANSALQLKGQHAAESFMRVSVNTFFGLGGVLDIATEMRLDRHKEDFGQTLGFWGVKPGPYVVLPIFGPSTLRDTVAFPVDYKGDPIRQINDEATRYGLVTLRVTDVRVGLLQAVDTLKEASLDPYTFVRDAYLQKRQNDVYDGNPPSDFDYSDPDAP</sequence>
<comment type="caution">
    <text evidence="5">The sequence shown here is derived from an EMBL/GenBank/DDBJ whole genome shotgun (WGS) entry which is preliminary data.</text>
</comment>
<dbReference type="PROSITE" id="PS51257">
    <property type="entry name" value="PROKAR_LIPOPROTEIN"/>
    <property type="match status" value="1"/>
</dbReference>
<feature type="signal peptide" evidence="4">
    <location>
        <begin position="1"/>
        <end position="24"/>
    </location>
</feature>
<dbReference type="Proteomes" id="UP001431902">
    <property type="component" value="Unassembled WGS sequence"/>
</dbReference>
<keyword evidence="6" id="KW-1185">Reference proteome</keyword>
<evidence type="ECO:0000256" key="2">
    <source>
        <dbReference type="ARBA" id="ARBA00022729"/>
    </source>
</evidence>
<proteinExistence type="inferred from homology"/>
<keyword evidence="2 4" id="KW-0732">Signal</keyword>
<gene>
    <name evidence="5" type="ORF">QLQ16_08000</name>
</gene>
<dbReference type="PRINTS" id="PR01805">
    <property type="entry name" value="VACJLIPOPROT"/>
</dbReference>
<evidence type="ECO:0000313" key="5">
    <source>
        <dbReference type="EMBL" id="MDI9233776.1"/>
    </source>
</evidence>
<dbReference type="InterPro" id="IPR007428">
    <property type="entry name" value="MlaA"/>
</dbReference>
<protein>
    <submittedName>
        <fullName evidence="5">VacJ family lipoprotein</fullName>
    </submittedName>
</protein>
<comment type="similarity">
    <text evidence="1">Belongs to the MlaA family.</text>
</comment>
<dbReference type="PANTHER" id="PTHR30035">
    <property type="entry name" value="LIPOPROTEIN VACJ-RELATED"/>
    <property type="match status" value="1"/>
</dbReference>
<organism evidence="5 6">
    <name type="scientific">Limnohabitans lacus</name>
    <dbReference type="NCBI Taxonomy" id="3045173"/>
    <lineage>
        <taxon>Bacteria</taxon>
        <taxon>Pseudomonadati</taxon>
        <taxon>Pseudomonadota</taxon>
        <taxon>Betaproteobacteria</taxon>
        <taxon>Burkholderiales</taxon>
        <taxon>Comamonadaceae</taxon>
        <taxon>Limnohabitans</taxon>
    </lineage>
</organism>
<name>A0ABT6X6T0_9BURK</name>
<accession>A0ABT6X6T0</accession>
<keyword evidence="5" id="KW-0449">Lipoprotein</keyword>
<feature type="chain" id="PRO_5047452724" evidence="4">
    <location>
        <begin position="25"/>
        <end position="243"/>
    </location>
</feature>
<evidence type="ECO:0000256" key="1">
    <source>
        <dbReference type="ARBA" id="ARBA00010634"/>
    </source>
</evidence>
<dbReference type="Pfam" id="PF04333">
    <property type="entry name" value="MlaA"/>
    <property type="match status" value="1"/>
</dbReference>
<evidence type="ECO:0000256" key="4">
    <source>
        <dbReference type="SAM" id="SignalP"/>
    </source>
</evidence>
<evidence type="ECO:0000256" key="3">
    <source>
        <dbReference type="SAM" id="MobiDB-lite"/>
    </source>
</evidence>
<reference evidence="5" key="1">
    <citation type="submission" date="2023-05" db="EMBL/GenBank/DDBJ databases">
        <title>Limnohabitans sp. strain HM2-2 Genome sequencing and assembly.</title>
        <authorList>
            <person name="Jung Y."/>
        </authorList>
    </citation>
    <scope>NUCLEOTIDE SEQUENCE</scope>
    <source>
        <strain evidence="5">HM2-2</strain>
    </source>
</reference>